<dbReference type="InterPro" id="IPR014729">
    <property type="entry name" value="Rossmann-like_a/b/a_fold"/>
</dbReference>
<dbReference type="Gene3D" id="3.40.50.620">
    <property type="entry name" value="HUPs"/>
    <property type="match status" value="1"/>
</dbReference>
<dbReference type="CDD" id="cd01994">
    <property type="entry name" value="AANH_PF0828-like"/>
    <property type="match status" value="1"/>
</dbReference>
<dbReference type="InterPro" id="IPR030662">
    <property type="entry name" value="DPH6/MJ0570"/>
</dbReference>
<dbReference type="EMBL" id="NEXC01000013">
    <property type="protein sequence ID" value="PSN83859.1"/>
    <property type="molecule type" value="Genomic_DNA"/>
</dbReference>
<evidence type="ECO:0000313" key="3">
    <source>
        <dbReference type="Proteomes" id="UP000240880"/>
    </source>
</evidence>
<name>A0A2R6ABY3_9ARCH</name>
<dbReference type="PANTHER" id="PTHR12196:SF2">
    <property type="entry name" value="DIPHTHINE--AMMONIA LIGASE"/>
    <property type="match status" value="1"/>
</dbReference>
<protein>
    <recommendedName>
        <fullName evidence="1">Diphthamide synthase domain-containing protein</fullName>
    </recommendedName>
</protein>
<dbReference type="GO" id="GO:0017178">
    <property type="term" value="F:diphthine-ammonia ligase activity"/>
    <property type="evidence" value="ECO:0007669"/>
    <property type="project" value="TreeGrafter"/>
</dbReference>
<dbReference type="PIRSF" id="PIRSF039123">
    <property type="entry name" value="Diphthamide_synthase"/>
    <property type="match status" value="1"/>
</dbReference>
<feature type="domain" description="Diphthamide synthase" evidence="1">
    <location>
        <begin position="21"/>
        <end position="230"/>
    </location>
</feature>
<dbReference type="AlphaFoldDB" id="A0A2R6ABY3"/>
<dbReference type="SUPFAM" id="SSF52402">
    <property type="entry name" value="Adenine nucleotide alpha hydrolases-like"/>
    <property type="match status" value="1"/>
</dbReference>
<comment type="caution">
    <text evidence="2">The sequence shown here is derived from an EMBL/GenBank/DDBJ whole genome shotgun (WGS) entry which is preliminary data.</text>
</comment>
<dbReference type="PANTHER" id="PTHR12196">
    <property type="entry name" value="DOMAIN OF UNKNOWN FUNCTION 71 DUF71 -CONTAINING PROTEIN"/>
    <property type="match status" value="1"/>
</dbReference>
<gene>
    <name evidence="2" type="ORF">B9Q01_03230</name>
</gene>
<dbReference type="GO" id="GO:0017183">
    <property type="term" value="P:protein histidyl modification to diphthamide"/>
    <property type="evidence" value="ECO:0007669"/>
    <property type="project" value="TreeGrafter"/>
</dbReference>
<dbReference type="NCBIfam" id="TIGR03679">
    <property type="entry name" value="arCOG00187"/>
    <property type="match status" value="1"/>
</dbReference>
<evidence type="ECO:0000259" key="1">
    <source>
        <dbReference type="Pfam" id="PF01902"/>
    </source>
</evidence>
<dbReference type="Pfam" id="PF01902">
    <property type="entry name" value="Diphthami_syn_2"/>
    <property type="match status" value="1"/>
</dbReference>
<dbReference type="InterPro" id="IPR022427">
    <property type="entry name" value="MJ0570_ATP-bd"/>
</dbReference>
<organism evidence="2 3">
    <name type="scientific">Candidatus Marsarchaeota G1 archaeon OSP_D</name>
    <dbReference type="NCBI Taxonomy" id="1978155"/>
    <lineage>
        <taxon>Archaea</taxon>
        <taxon>Candidatus Marsarchaeota</taxon>
        <taxon>Candidatus Marsarchaeota group 1</taxon>
    </lineage>
</organism>
<reference evidence="2 3" key="1">
    <citation type="submission" date="2017-04" db="EMBL/GenBank/DDBJ databases">
        <title>Novel microbial lineages endemic to geothermal iron-oxide mats fill important gaps in the evolutionary history of Archaea.</title>
        <authorList>
            <person name="Jay Z.J."/>
            <person name="Beam J.P."/>
            <person name="Dlakic M."/>
            <person name="Rusch D.B."/>
            <person name="Kozubal M.A."/>
            <person name="Inskeep W.P."/>
        </authorList>
    </citation>
    <scope>NUCLEOTIDE SEQUENCE [LARGE SCALE GENOMIC DNA]</scope>
    <source>
        <strain evidence="2">OSP_D</strain>
    </source>
</reference>
<proteinExistence type="predicted"/>
<accession>A0A2R6ABY3</accession>
<dbReference type="InterPro" id="IPR002761">
    <property type="entry name" value="Diphthami_syn_dom"/>
</dbReference>
<dbReference type="Gene3D" id="3.90.1490.10">
    <property type="entry name" value="putative n-type atp pyrophosphatase, domain 2"/>
    <property type="match status" value="1"/>
</dbReference>
<dbReference type="NCBIfam" id="TIGR00290">
    <property type="entry name" value="MJ0570_dom"/>
    <property type="match status" value="1"/>
</dbReference>
<dbReference type="Proteomes" id="UP000240880">
    <property type="component" value="Unassembled WGS sequence"/>
</dbReference>
<evidence type="ECO:0000313" key="2">
    <source>
        <dbReference type="EMBL" id="PSN83859.1"/>
    </source>
</evidence>
<sequence>MILSNREAEMFVQKQSLVEFAALTSGGKDSLFASYFMVSQGWTLKAILKVKALNTSSYMFHTINIDVVDEQAKAIGVPLYEIKVSGEKEREVEELTNGLKDASSELGFRAIVLGAVSSEYQRARFDRACEEAEIKNFSPLWHKEPVTLFRSYLSEGFKFIFSGVYALGLDHTFLGRIINKKDLERLVALNKKYGVNIVGEGGEYESLVLFCPLFERALKVYGYKKIGLNRSEFVVTKVQLVEPSESELVVLEHSM</sequence>